<gene>
    <name evidence="1" type="ORF">K488DRAFT_89421</name>
</gene>
<dbReference type="EMBL" id="MU273725">
    <property type="protein sequence ID" value="KAI0028759.1"/>
    <property type="molecule type" value="Genomic_DNA"/>
</dbReference>
<reference evidence="1" key="2">
    <citation type="journal article" date="2022" name="New Phytol.">
        <title>Evolutionary transition to the ectomycorrhizal habit in the genomes of a hyperdiverse lineage of mushroom-forming fungi.</title>
        <authorList>
            <person name="Looney B."/>
            <person name="Miyauchi S."/>
            <person name="Morin E."/>
            <person name="Drula E."/>
            <person name="Courty P.E."/>
            <person name="Kohler A."/>
            <person name="Kuo A."/>
            <person name="LaButti K."/>
            <person name="Pangilinan J."/>
            <person name="Lipzen A."/>
            <person name="Riley R."/>
            <person name="Andreopoulos W."/>
            <person name="He G."/>
            <person name="Johnson J."/>
            <person name="Nolan M."/>
            <person name="Tritt A."/>
            <person name="Barry K.W."/>
            <person name="Grigoriev I.V."/>
            <person name="Nagy L.G."/>
            <person name="Hibbett D."/>
            <person name="Henrissat B."/>
            <person name="Matheny P.B."/>
            <person name="Labbe J."/>
            <person name="Martin F.M."/>
        </authorList>
    </citation>
    <scope>NUCLEOTIDE SEQUENCE</scope>
    <source>
        <strain evidence="1">EC-137</strain>
    </source>
</reference>
<evidence type="ECO:0000313" key="1">
    <source>
        <dbReference type="EMBL" id="KAI0028759.1"/>
    </source>
</evidence>
<protein>
    <submittedName>
        <fullName evidence="1">Uncharacterized protein</fullName>
    </submittedName>
</protein>
<dbReference type="Proteomes" id="UP000814128">
    <property type="component" value="Unassembled WGS sequence"/>
</dbReference>
<comment type="caution">
    <text evidence="1">The sequence shown here is derived from an EMBL/GenBank/DDBJ whole genome shotgun (WGS) entry which is preliminary data.</text>
</comment>
<keyword evidence="2" id="KW-1185">Reference proteome</keyword>
<proteinExistence type="predicted"/>
<reference evidence="1" key="1">
    <citation type="submission" date="2021-02" db="EMBL/GenBank/DDBJ databases">
        <authorList>
            <consortium name="DOE Joint Genome Institute"/>
            <person name="Ahrendt S."/>
            <person name="Looney B.P."/>
            <person name="Miyauchi S."/>
            <person name="Morin E."/>
            <person name="Drula E."/>
            <person name="Courty P.E."/>
            <person name="Chicoki N."/>
            <person name="Fauchery L."/>
            <person name="Kohler A."/>
            <person name="Kuo A."/>
            <person name="Labutti K."/>
            <person name="Pangilinan J."/>
            <person name="Lipzen A."/>
            <person name="Riley R."/>
            <person name="Andreopoulos W."/>
            <person name="He G."/>
            <person name="Johnson J."/>
            <person name="Barry K.W."/>
            <person name="Grigoriev I.V."/>
            <person name="Nagy L."/>
            <person name="Hibbett D."/>
            <person name="Henrissat B."/>
            <person name="Matheny P.B."/>
            <person name="Labbe J."/>
            <person name="Martin F."/>
        </authorList>
    </citation>
    <scope>NUCLEOTIDE SEQUENCE</scope>
    <source>
        <strain evidence="1">EC-137</strain>
    </source>
</reference>
<organism evidence="1 2">
    <name type="scientific">Vararia minispora EC-137</name>
    <dbReference type="NCBI Taxonomy" id="1314806"/>
    <lineage>
        <taxon>Eukaryota</taxon>
        <taxon>Fungi</taxon>
        <taxon>Dikarya</taxon>
        <taxon>Basidiomycota</taxon>
        <taxon>Agaricomycotina</taxon>
        <taxon>Agaricomycetes</taxon>
        <taxon>Russulales</taxon>
        <taxon>Lachnocladiaceae</taxon>
        <taxon>Vararia</taxon>
    </lineage>
</organism>
<accession>A0ACB8QA98</accession>
<evidence type="ECO:0000313" key="2">
    <source>
        <dbReference type="Proteomes" id="UP000814128"/>
    </source>
</evidence>
<name>A0ACB8QA98_9AGAM</name>
<sequence length="159" mass="17247">MQLTYTTHDTEGTDLVDGQHLQLYRVTTSTSRHKTKIFKLVGAPSSASVPFAVLVDEARGAQCVRSHNRSLGIIGKTAHKAYLDIDDSVVGDLDDIVVSVGRSARNPVTIFYASIFLPPSTFPRIPSPSPPPSSSETTSHPSFFDTLMTSSDAQQRKTV</sequence>